<sequence length="1076" mass="116532">MGLVQYALKFRVTTYVLAVLMMLGGAGAIVVTPKDVLPAVDIPVVVVVWTYTGLSAPEMEKRITTYSEFGISNNVNNIARMESTSLQGTSVMKIYFDQSVSIDLAIAQVVSSTNSIRALMPPGVQPPVIVRFSASSVPVIQLALTSAKDSLNKVYDYAQYRIRQRLTQVPGSTLPSPFGGAPRQVMVDLDLHALQALGMTPLEVTNAVTSQNLTIPSGLTKIGEQQYPVQMNATPDAIAALNEIPIKVVNGQPVLVRDVAYVRDGGPPQVNVVRADGQASVLMRVLKNGTASTLDVVNNVKAALPDIRAAAPEGMEIKPLFDQSVFVSNAIEGVWHEAVIAACLTGLTILLFLGSWRSTLIVLVSIPLCLMTSLALLAALGHTINVMTLGGLALAVGILVDDVTVAIENTYRLFEEGKPFRNAVVEGAAGIAKPALISTLSICAAFVSVFALTDTPKYLFTPQALAVVFAMLTSYLLTRTLVPVLIDVLVAREYLQHHGGEADAPRRGRIERALGWLLSPVFRLAGAFRRGFEARFERFHRGYVGLLHAVLRHRIATITSVVLLFAGTGGLFVFTGQDYFPQVESSQMTLHLRTRPGMRIETAEQTFAAVEKVVREVIPEGEIDQILDNIGIPSNNYNFAFSDGSFVSYNDGQMLIDLKDEHGPVAEYQRRLRETLRERFPDMIVYFQPSDIITQILNFGVIAQIDVQVSGRNTVKDLEVARRIEARLKETPGLVDVHLHQIVDTPQFFVDVDRRLASELGLTQQQVAQSLNVSLSGSFQVNPNFWTDPKTGIPYQLWVQTPEYRNDSLTALQNTPLFARANAGNGPGALTLLSSIATITRQPTQTVINHVNTQPTFNVYAAVQDRDLGAVARDIDRIVDEEQKALPAPDKITVRGQIENMRAAFFRLGIGLGIAIVAVYLLMAVNYQSWGDPFVVLAALPVAFCGIVASLFITGTTFSIPSLFGAIMSVGIASANSILLVTFAKEHREATGCSAHEAAIVAGETRLRPVLMTASAMFLGLVPMALGTGEGGEQNAALARAVMGGIALGTPSTLLFVPFLYSLLRRGEAKPLEDYV</sequence>
<feature type="transmembrane region" description="Helical" evidence="1">
    <location>
        <begin position="960"/>
        <end position="981"/>
    </location>
</feature>
<dbReference type="PANTHER" id="PTHR32063:SF8">
    <property type="entry name" value="CATION EFFLUX PROTEIN"/>
    <property type="match status" value="1"/>
</dbReference>
<feature type="transmembrane region" description="Helical" evidence="1">
    <location>
        <begin position="934"/>
        <end position="954"/>
    </location>
</feature>
<feature type="transmembrane region" description="Helical" evidence="1">
    <location>
        <begin position="904"/>
        <end position="922"/>
    </location>
</feature>
<dbReference type="Gene3D" id="3.30.70.1430">
    <property type="entry name" value="Multidrug efflux transporter AcrB pore domain"/>
    <property type="match status" value="2"/>
</dbReference>
<dbReference type="Gene3D" id="3.30.70.1320">
    <property type="entry name" value="Multidrug efflux transporter AcrB pore domain like"/>
    <property type="match status" value="1"/>
</dbReference>
<proteinExistence type="predicted"/>
<accession>A0A160PKR3</accession>
<dbReference type="AlphaFoldDB" id="A0A160PKR3"/>
<name>A0A160PKR3_9HYPH</name>
<dbReference type="Gene3D" id="3.30.2090.10">
    <property type="entry name" value="Multidrug efflux transporter AcrB TolC docking domain, DN and DC subdomains"/>
    <property type="match status" value="2"/>
</dbReference>
<dbReference type="SUPFAM" id="SSF82693">
    <property type="entry name" value="Multidrug efflux transporter AcrB pore domain, PN1, PN2, PC1 and PC2 subdomains"/>
    <property type="match status" value="2"/>
</dbReference>
<dbReference type="GO" id="GO:0005886">
    <property type="term" value="C:plasma membrane"/>
    <property type="evidence" value="ECO:0007669"/>
    <property type="project" value="TreeGrafter"/>
</dbReference>
<evidence type="ECO:0000313" key="2">
    <source>
        <dbReference type="EMBL" id="BAU92811.1"/>
    </source>
</evidence>
<dbReference type="EMBL" id="AP014809">
    <property type="protein sequence ID" value="BAU92811.1"/>
    <property type="molecule type" value="Genomic_DNA"/>
</dbReference>
<dbReference type="InterPro" id="IPR027463">
    <property type="entry name" value="AcrB_DN_DC_subdom"/>
</dbReference>
<evidence type="ECO:0000256" key="1">
    <source>
        <dbReference type="SAM" id="Phobius"/>
    </source>
</evidence>
<protein>
    <submittedName>
        <fullName evidence="2">Acriflavin resistance protein</fullName>
    </submittedName>
</protein>
<organism evidence="2 3">
    <name type="scientific">Methylorubrum populi</name>
    <dbReference type="NCBI Taxonomy" id="223967"/>
    <lineage>
        <taxon>Bacteria</taxon>
        <taxon>Pseudomonadati</taxon>
        <taxon>Pseudomonadota</taxon>
        <taxon>Alphaproteobacteria</taxon>
        <taxon>Hyphomicrobiales</taxon>
        <taxon>Methylobacteriaceae</taxon>
        <taxon>Methylorubrum</taxon>
    </lineage>
</organism>
<feature type="transmembrane region" description="Helical" evidence="1">
    <location>
        <begin position="553"/>
        <end position="574"/>
    </location>
</feature>
<evidence type="ECO:0000313" key="3">
    <source>
        <dbReference type="Proteomes" id="UP000218288"/>
    </source>
</evidence>
<gene>
    <name evidence="2" type="ORF">MPPM_4206</name>
</gene>
<dbReference type="GO" id="GO:0042910">
    <property type="term" value="F:xenobiotic transmembrane transporter activity"/>
    <property type="evidence" value="ECO:0007669"/>
    <property type="project" value="TreeGrafter"/>
</dbReference>
<keyword evidence="1" id="KW-0812">Transmembrane</keyword>
<dbReference type="SUPFAM" id="SSF82866">
    <property type="entry name" value="Multidrug efflux transporter AcrB transmembrane domain"/>
    <property type="match status" value="2"/>
</dbReference>
<feature type="transmembrane region" description="Helical" evidence="1">
    <location>
        <begin position="464"/>
        <end position="486"/>
    </location>
</feature>
<keyword evidence="1" id="KW-1133">Transmembrane helix</keyword>
<dbReference type="Gene3D" id="1.20.1640.10">
    <property type="entry name" value="Multidrug efflux transporter AcrB transmembrane domain"/>
    <property type="match status" value="2"/>
</dbReference>
<dbReference type="Pfam" id="PF00873">
    <property type="entry name" value="ACR_tran"/>
    <property type="match status" value="1"/>
</dbReference>
<reference evidence="2 3" key="1">
    <citation type="journal article" date="2016" name="Genome Announc.">
        <title>Complete Genome Sequence of Methylobacterium populi P-1M, Isolated from Pink-Pigmented Household Biofilm.</title>
        <authorList>
            <person name="Morohoshi T."/>
            <person name="Ikeda T."/>
        </authorList>
    </citation>
    <scope>NUCLEOTIDE SEQUENCE [LARGE SCALE GENOMIC DNA]</scope>
    <source>
        <strain evidence="2 3">P-1M</strain>
    </source>
</reference>
<feature type="transmembrane region" description="Helical" evidence="1">
    <location>
        <begin position="1041"/>
        <end position="1064"/>
    </location>
</feature>
<dbReference type="OrthoDB" id="9759330at2"/>
<dbReference type="PANTHER" id="PTHR32063">
    <property type="match status" value="1"/>
</dbReference>
<dbReference type="Gene3D" id="3.30.70.1440">
    <property type="entry name" value="Multidrug efflux transporter AcrB pore domain"/>
    <property type="match status" value="1"/>
</dbReference>
<dbReference type="Proteomes" id="UP000218288">
    <property type="component" value="Chromosome"/>
</dbReference>
<dbReference type="PRINTS" id="PR00702">
    <property type="entry name" value="ACRIFLAVINRP"/>
</dbReference>
<dbReference type="InterPro" id="IPR001036">
    <property type="entry name" value="Acrflvin-R"/>
</dbReference>
<dbReference type="RefSeq" id="WP_096486666.1">
    <property type="nucleotide sequence ID" value="NZ_AP014809.1"/>
</dbReference>
<feature type="transmembrane region" description="Helical" evidence="1">
    <location>
        <begin position="334"/>
        <end position="354"/>
    </location>
</feature>
<dbReference type="SUPFAM" id="SSF82714">
    <property type="entry name" value="Multidrug efflux transporter AcrB TolC docking domain, DN and DC subdomains"/>
    <property type="match status" value="2"/>
</dbReference>
<feature type="transmembrane region" description="Helical" evidence="1">
    <location>
        <begin position="1010"/>
        <end position="1029"/>
    </location>
</feature>
<feature type="transmembrane region" description="Helical" evidence="1">
    <location>
        <begin position="360"/>
        <end position="380"/>
    </location>
</feature>
<feature type="transmembrane region" description="Helical" evidence="1">
    <location>
        <begin position="392"/>
        <end position="411"/>
    </location>
</feature>
<feature type="transmembrane region" description="Helical" evidence="1">
    <location>
        <begin position="12"/>
        <end position="30"/>
    </location>
</feature>
<feature type="transmembrane region" description="Helical" evidence="1">
    <location>
        <begin position="431"/>
        <end position="452"/>
    </location>
</feature>
<keyword evidence="1" id="KW-0472">Membrane</keyword>